<dbReference type="Proteomes" id="UP000011115">
    <property type="component" value="Unassembled WGS sequence"/>
</dbReference>
<dbReference type="Gramene" id="PGSC0003DMT400077031">
    <property type="protein sequence ID" value="PGSC0003DMT400077031"/>
    <property type="gene ID" value="PGSC0003DMG402029961"/>
</dbReference>
<evidence type="ECO:0000313" key="1">
    <source>
        <dbReference type="EnsemblPlants" id="PGSC0003DMT400077031"/>
    </source>
</evidence>
<dbReference type="AlphaFoldDB" id="M1CXT4"/>
<reference evidence="2" key="1">
    <citation type="journal article" date="2011" name="Nature">
        <title>Genome sequence and analysis of the tuber crop potato.</title>
        <authorList>
            <consortium name="The Potato Genome Sequencing Consortium"/>
        </authorList>
    </citation>
    <scope>NUCLEOTIDE SEQUENCE [LARGE SCALE GENOMIC DNA]</scope>
    <source>
        <strain evidence="2">cv. DM1-3 516 R44</strain>
    </source>
</reference>
<evidence type="ECO:0000313" key="2">
    <source>
        <dbReference type="Proteomes" id="UP000011115"/>
    </source>
</evidence>
<dbReference type="HOGENOM" id="CLU_2113285_0_0_1"/>
<protein>
    <submittedName>
        <fullName evidence="1">NBS-coding resistance protein</fullName>
    </submittedName>
</protein>
<dbReference type="EnsemblPlants" id="PGSC0003DMT400077031">
    <property type="protein sequence ID" value="PGSC0003DMT400077031"/>
    <property type="gene ID" value="PGSC0003DMG402029961"/>
</dbReference>
<sequence length="115" mass="13316">MTIPIDDLIHIADGQMGYFVNVTHEAYNTGITMIESLKDACLPEMYEFDSVKMHDVVQDVGKDMEKLTKFRDAIKEKVDGAEREGYKPKPDVLKWLKATQPFVHRMRWWKAGRGN</sequence>
<reference evidence="1" key="2">
    <citation type="submission" date="2015-06" db="UniProtKB">
        <authorList>
            <consortium name="EnsemblPlants"/>
        </authorList>
    </citation>
    <scope>IDENTIFICATION</scope>
    <source>
        <strain evidence="1">DM1-3 516 R44</strain>
    </source>
</reference>
<dbReference type="ExpressionAtlas" id="M1CXT4">
    <property type="expression patterns" value="baseline"/>
</dbReference>
<proteinExistence type="predicted"/>
<organism evidence="1 2">
    <name type="scientific">Solanum tuberosum</name>
    <name type="common">Potato</name>
    <dbReference type="NCBI Taxonomy" id="4113"/>
    <lineage>
        <taxon>Eukaryota</taxon>
        <taxon>Viridiplantae</taxon>
        <taxon>Streptophyta</taxon>
        <taxon>Embryophyta</taxon>
        <taxon>Tracheophyta</taxon>
        <taxon>Spermatophyta</taxon>
        <taxon>Magnoliopsida</taxon>
        <taxon>eudicotyledons</taxon>
        <taxon>Gunneridae</taxon>
        <taxon>Pentapetalae</taxon>
        <taxon>asterids</taxon>
        <taxon>lamiids</taxon>
        <taxon>Solanales</taxon>
        <taxon>Solanaceae</taxon>
        <taxon>Solanoideae</taxon>
        <taxon>Solaneae</taxon>
        <taxon>Solanum</taxon>
    </lineage>
</organism>
<name>M1CXT4_SOLTU</name>
<keyword evidence="2" id="KW-1185">Reference proteome</keyword>
<accession>M1CXT4</accession>